<keyword evidence="6 8" id="KW-0446">Lipid-binding</keyword>
<evidence type="ECO:0000256" key="12">
    <source>
        <dbReference type="SAM" id="MobiDB-lite"/>
    </source>
</evidence>
<evidence type="ECO:0000313" key="16">
    <source>
        <dbReference type="Proteomes" id="UP000006860"/>
    </source>
</evidence>
<feature type="compositionally biased region" description="Basic and acidic residues" evidence="12">
    <location>
        <begin position="19"/>
        <end position="37"/>
    </location>
</feature>
<dbReference type="STRING" id="756272.Plabr_0001"/>
<feature type="region of interest" description="Disordered" evidence="12">
    <location>
        <begin position="1"/>
        <end position="60"/>
    </location>
</feature>
<evidence type="ECO:0000259" key="13">
    <source>
        <dbReference type="SMART" id="SM00382"/>
    </source>
</evidence>
<proteinExistence type="inferred from homology"/>
<dbReference type="InterPro" id="IPR020591">
    <property type="entry name" value="Chromosome_initiator_DnaA-like"/>
</dbReference>
<feature type="region of interest" description="Domain I, interacts with DnaA modulators" evidence="8">
    <location>
        <begin position="1"/>
        <end position="179"/>
    </location>
</feature>
<feature type="binding site" evidence="8">
    <location>
        <position position="270"/>
    </location>
    <ligand>
        <name>ATP</name>
        <dbReference type="ChEBI" id="CHEBI:30616"/>
    </ligand>
</feature>
<dbReference type="Pfam" id="PF08299">
    <property type="entry name" value="Bac_DnaA_C"/>
    <property type="match status" value="1"/>
</dbReference>
<evidence type="ECO:0000256" key="4">
    <source>
        <dbReference type="ARBA" id="ARBA00022741"/>
    </source>
</evidence>
<evidence type="ECO:0000259" key="14">
    <source>
        <dbReference type="SMART" id="SM00760"/>
    </source>
</evidence>
<accession>F0SKL5</accession>
<feature type="compositionally biased region" description="Basic and acidic residues" evidence="12">
    <location>
        <begin position="50"/>
        <end position="60"/>
    </location>
</feature>
<dbReference type="PANTHER" id="PTHR30050:SF2">
    <property type="entry name" value="CHROMOSOMAL REPLICATION INITIATOR PROTEIN DNAA"/>
    <property type="match status" value="1"/>
</dbReference>
<evidence type="ECO:0000256" key="6">
    <source>
        <dbReference type="ARBA" id="ARBA00023121"/>
    </source>
</evidence>
<comment type="caution">
    <text evidence="8">Lacks conserved residue(s) required for the propagation of feature annotation.</text>
</comment>
<dbReference type="InterPro" id="IPR018312">
    <property type="entry name" value="Chromosome_initiator_DnaA_CS"/>
</dbReference>
<comment type="similarity">
    <text evidence="1 8 11">Belongs to the DnaA family.</text>
</comment>
<evidence type="ECO:0000256" key="2">
    <source>
        <dbReference type="ARBA" id="ARBA00022490"/>
    </source>
</evidence>
<keyword evidence="4 8" id="KW-0547">Nucleotide-binding</keyword>
<dbReference type="HOGENOM" id="CLU_026910_0_0_0"/>
<dbReference type="SMART" id="SM00382">
    <property type="entry name" value="AAA"/>
    <property type="match status" value="1"/>
</dbReference>
<dbReference type="GO" id="GO:0005737">
    <property type="term" value="C:cytoplasm"/>
    <property type="evidence" value="ECO:0007669"/>
    <property type="project" value="UniProtKB-SubCell"/>
</dbReference>
<evidence type="ECO:0000256" key="10">
    <source>
        <dbReference type="RuleBase" id="RU000577"/>
    </source>
</evidence>
<dbReference type="RefSeq" id="WP_013626377.1">
    <property type="nucleotide sequence ID" value="NC_015174.1"/>
</dbReference>
<evidence type="ECO:0000313" key="15">
    <source>
        <dbReference type="EMBL" id="ADY57633.1"/>
    </source>
</evidence>
<evidence type="ECO:0000256" key="9">
    <source>
        <dbReference type="NCBIfam" id="TIGR00362"/>
    </source>
</evidence>
<dbReference type="InterPro" id="IPR027417">
    <property type="entry name" value="P-loop_NTPase"/>
</dbReference>
<feature type="compositionally biased region" description="Low complexity" evidence="12">
    <location>
        <begin position="198"/>
        <end position="209"/>
    </location>
</feature>
<comment type="subcellular location">
    <subcellularLocation>
        <location evidence="8">Cytoplasm</location>
    </subcellularLocation>
</comment>
<feature type="binding site" evidence="8">
    <location>
        <position position="268"/>
    </location>
    <ligand>
        <name>ATP</name>
        <dbReference type="ChEBI" id="CHEBI:30616"/>
    </ligand>
</feature>
<dbReference type="Pfam" id="PF00308">
    <property type="entry name" value="Bac_DnaA"/>
    <property type="match status" value="1"/>
</dbReference>
<gene>
    <name evidence="8" type="primary">dnaA</name>
    <name evidence="15" type="ordered locus">Plabr_0001</name>
</gene>
<dbReference type="NCBIfam" id="TIGR00362">
    <property type="entry name" value="DnaA"/>
    <property type="match status" value="1"/>
</dbReference>
<dbReference type="SUPFAM" id="SSF52540">
    <property type="entry name" value="P-loop containing nucleoside triphosphate hydrolases"/>
    <property type="match status" value="1"/>
</dbReference>
<evidence type="ECO:0000256" key="3">
    <source>
        <dbReference type="ARBA" id="ARBA00022705"/>
    </source>
</evidence>
<protein>
    <recommendedName>
        <fullName evidence="8 9">Chromosomal replication initiator protein DnaA</fullName>
    </recommendedName>
</protein>
<evidence type="ECO:0000256" key="11">
    <source>
        <dbReference type="RuleBase" id="RU004227"/>
    </source>
</evidence>
<dbReference type="GO" id="GO:0006270">
    <property type="term" value="P:DNA replication initiation"/>
    <property type="evidence" value="ECO:0007669"/>
    <property type="project" value="UniProtKB-UniRule"/>
</dbReference>
<organism evidence="15 16">
    <name type="scientific">Rubinisphaera brasiliensis (strain ATCC 49424 / DSM 5305 / JCM 21570 / IAM 15109 / NBRC 103401 / IFAM 1448)</name>
    <name type="common">Planctomyces brasiliensis</name>
    <dbReference type="NCBI Taxonomy" id="756272"/>
    <lineage>
        <taxon>Bacteria</taxon>
        <taxon>Pseudomonadati</taxon>
        <taxon>Planctomycetota</taxon>
        <taxon>Planctomycetia</taxon>
        <taxon>Planctomycetales</taxon>
        <taxon>Planctomycetaceae</taxon>
        <taxon>Rubinisphaera</taxon>
    </lineage>
</organism>
<dbReference type="SUPFAM" id="SSF48295">
    <property type="entry name" value="TrpR-like"/>
    <property type="match status" value="1"/>
</dbReference>
<dbReference type="GO" id="GO:0008289">
    <property type="term" value="F:lipid binding"/>
    <property type="evidence" value="ECO:0007669"/>
    <property type="project" value="UniProtKB-KW"/>
</dbReference>
<evidence type="ECO:0000256" key="1">
    <source>
        <dbReference type="ARBA" id="ARBA00006583"/>
    </source>
</evidence>
<dbReference type="Gene3D" id="1.10.8.60">
    <property type="match status" value="1"/>
</dbReference>
<dbReference type="AlphaFoldDB" id="F0SKL5"/>
<dbReference type="Gene3D" id="3.30.300.180">
    <property type="match status" value="1"/>
</dbReference>
<dbReference type="SMR" id="F0SKL5"/>
<keyword evidence="7 8" id="KW-0238">DNA-binding</keyword>
<dbReference type="GO" id="GO:0003688">
    <property type="term" value="F:DNA replication origin binding"/>
    <property type="evidence" value="ECO:0007669"/>
    <property type="project" value="UniProtKB-UniRule"/>
</dbReference>
<sequence length="568" mass="63893">MPPEWIHSNNDSSFSSADRQPEHAARSQKTPRAENNHHAGNNSQQVNRSQEADRPEDDKTTRFQSALYALIGPERYQKWFAGQVTVQIEGDVLQIGVPSPFVIKHMLREFQQVANTAAQECLGLSAQVRFEVDQSAAARQQRTLMEEPPASVPLRDSTFVESPAADQRTDVPPPAPLFANTTPAPPAPARQPQPPQQPGTAQPVTAQPAGEPGGQKAKLPPRRRRFAQLDDFVAEENNHVALSMARVVAQEPGENYNPLYFYGGVGTGKTHLLEGIHSETRQLYPELMVMYLTAEAFANYYTKALREKSLPSFRRRFRSIDVLLVDDVDFLDSKKGIQEEFCHTIQELLAYRRQIVLAADRHPRMLTNIRQDLCSRFLAGLVTRLEAPDEQSRQEIVRQQAKKVGLPISPEAVDYISRKFTRSARELLGAVNCLQTYHHLTGRAIGVTATREVLKDLERDCLRIVRTVDVQRAVCDLFGVSQGDLVSAKRTRQLAQPRMVAMYLTRKLTHAAYQEIGQQFGGRNHSTVMSAERKMQQMLEQNGSMKISARDWTVQEVISMLQEQLQVG</sequence>
<evidence type="ECO:0000256" key="8">
    <source>
        <dbReference type="HAMAP-Rule" id="MF_00377"/>
    </source>
</evidence>
<feature type="domain" description="Chromosomal replication initiator DnaA C-terminal" evidence="14">
    <location>
        <begin position="466"/>
        <end position="535"/>
    </location>
</feature>
<feature type="region of interest" description="Domain IV, binds dsDNA" evidence="8">
    <location>
        <begin position="439"/>
        <end position="568"/>
    </location>
</feature>
<dbReference type="eggNOG" id="COG0593">
    <property type="taxonomic scope" value="Bacteria"/>
</dbReference>
<dbReference type="CDD" id="cd06571">
    <property type="entry name" value="Bac_DnaA_C"/>
    <property type="match status" value="1"/>
</dbReference>
<reference evidence="16" key="1">
    <citation type="submission" date="2011-02" db="EMBL/GenBank/DDBJ databases">
        <title>The complete genome of Planctomyces brasiliensis DSM 5305.</title>
        <authorList>
            <person name="Lucas S."/>
            <person name="Copeland A."/>
            <person name="Lapidus A."/>
            <person name="Bruce D."/>
            <person name="Goodwin L."/>
            <person name="Pitluck S."/>
            <person name="Kyrpides N."/>
            <person name="Mavromatis K."/>
            <person name="Pagani I."/>
            <person name="Ivanova N."/>
            <person name="Ovchinnikova G."/>
            <person name="Lu M."/>
            <person name="Detter J.C."/>
            <person name="Han C."/>
            <person name="Land M."/>
            <person name="Hauser L."/>
            <person name="Markowitz V."/>
            <person name="Cheng J.-F."/>
            <person name="Hugenholtz P."/>
            <person name="Woyke T."/>
            <person name="Wu D."/>
            <person name="Tindall B."/>
            <person name="Pomrenke H.G."/>
            <person name="Brambilla E."/>
            <person name="Klenk H.-P."/>
            <person name="Eisen J.A."/>
        </authorList>
    </citation>
    <scope>NUCLEOTIDE SEQUENCE [LARGE SCALE GENOMIC DNA]</scope>
    <source>
        <strain evidence="16">ATCC 49424 / DSM 5305 / JCM 21570 / IAM 15109 / NBRC 103401 / IFAM 1448</strain>
    </source>
</reference>
<dbReference type="InterPro" id="IPR003593">
    <property type="entry name" value="AAA+_ATPase"/>
</dbReference>
<dbReference type="OrthoDB" id="9807019at2"/>
<dbReference type="SMART" id="SM00760">
    <property type="entry name" value="Bac_DnaA_C"/>
    <property type="match status" value="1"/>
</dbReference>
<dbReference type="PROSITE" id="PS01008">
    <property type="entry name" value="DNAA"/>
    <property type="match status" value="1"/>
</dbReference>
<feature type="compositionally biased region" description="Polar residues" evidence="12">
    <location>
        <begin position="38"/>
        <end position="49"/>
    </location>
</feature>
<dbReference type="Gene3D" id="3.40.50.300">
    <property type="entry name" value="P-loop containing nucleotide triphosphate hydrolases"/>
    <property type="match status" value="1"/>
</dbReference>
<comment type="subunit">
    <text evidence="8">Oligomerizes as a right-handed, spiral filament on DNA at oriC.</text>
</comment>
<dbReference type="GO" id="GO:0005886">
    <property type="term" value="C:plasma membrane"/>
    <property type="evidence" value="ECO:0007669"/>
    <property type="project" value="TreeGrafter"/>
</dbReference>
<comment type="domain">
    <text evidence="8">Domain I is involved in oligomerization and binding regulators, domain II is flexibile and of varying length in different bacteria, domain III forms the AAA+ region, while domain IV binds dsDNA.</text>
</comment>
<dbReference type="Gene3D" id="1.10.1750.10">
    <property type="match status" value="1"/>
</dbReference>
<evidence type="ECO:0000256" key="5">
    <source>
        <dbReference type="ARBA" id="ARBA00022840"/>
    </source>
</evidence>
<keyword evidence="16" id="KW-1185">Reference proteome</keyword>
<dbReference type="PANTHER" id="PTHR30050">
    <property type="entry name" value="CHROMOSOMAL REPLICATION INITIATOR PROTEIN DNAA"/>
    <property type="match status" value="1"/>
</dbReference>
<dbReference type="InterPro" id="IPR013317">
    <property type="entry name" value="DnaA_dom"/>
</dbReference>
<feature type="region of interest" description="Disordered" evidence="12">
    <location>
        <begin position="160"/>
        <end position="222"/>
    </location>
</feature>
<dbReference type="HAMAP" id="MF_00377">
    <property type="entry name" value="DnaA_bact"/>
    <property type="match status" value="1"/>
</dbReference>
<keyword evidence="2 8" id="KW-0963">Cytoplasm</keyword>
<dbReference type="PRINTS" id="PR00051">
    <property type="entry name" value="DNAA"/>
</dbReference>
<feature type="compositionally biased region" description="Pro residues" evidence="12">
    <location>
        <begin position="183"/>
        <end position="197"/>
    </location>
</feature>
<name>F0SKL5_RUBBR</name>
<dbReference type="Proteomes" id="UP000006860">
    <property type="component" value="Chromosome"/>
</dbReference>
<dbReference type="InterPro" id="IPR010921">
    <property type="entry name" value="Trp_repressor/repl_initiator"/>
</dbReference>
<dbReference type="GO" id="GO:0006275">
    <property type="term" value="P:regulation of DNA replication"/>
    <property type="evidence" value="ECO:0007669"/>
    <property type="project" value="UniProtKB-UniRule"/>
</dbReference>
<dbReference type="GO" id="GO:0005524">
    <property type="term" value="F:ATP binding"/>
    <property type="evidence" value="ECO:0007669"/>
    <property type="project" value="UniProtKB-UniRule"/>
</dbReference>
<dbReference type="InterPro" id="IPR013159">
    <property type="entry name" value="DnaA_C"/>
</dbReference>
<dbReference type="InterPro" id="IPR001957">
    <property type="entry name" value="Chromosome_initiator_DnaA"/>
</dbReference>
<keyword evidence="3 8" id="KW-0235">DNA replication</keyword>
<dbReference type="EMBL" id="CP002546">
    <property type="protein sequence ID" value="ADY57633.1"/>
    <property type="molecule type" value="Genomic_DNA"/>
</dbReference>
<evidence type="ECO:0000256" key="7">
    <source>
        <dbReference type="ARBA" id="ARBA00023125"/>
    </source>
</evidence>
<comment type="function">
    <text evidence="8 10">Plays an essential role in the initiation and regulation of chromosomal replication. ATP-DnaA binds to the origin of replication (oriC) to initiate formation of the DNA replication initiation complex once per cell cycle. Binds the DnaA box (a 9 base pair repeat at the origin) and separates the double-stranded (ds)DNA. Forms a right-handed helical filament on oriC DNA; dsDNA binds to the exterior of the filament while single-stranded (ss)DNA is stabiized in the filament's interior. The ATP-DnaA-oriC complex binds and stabilizes one strand of the AT-rich DNA unwinding element (DUE), permitting loading of DNA polymerase. After initiation quickly degrades to an ADP-DnaA complex that is not apt for DNA replication. Binds acidic phospholipids.</text>
</comment>
<feature type="binding site" evidence="8">
    <location>
        <position position="269"/>
    </location>
    <ligand>
        <name>ATP</name>
        <dbReference type="ChEBI" id="CHEBI:30616"/>
    </ligand>
</feature>
<dbReference type="KEGG" id="pbs:Plabr_0001"/>
<dbReference type="CDD" id="cd00009">
    <property type="entry name" value="AAA"/>
    <property type="match status" value="1"/>
</dbReference>
<feature type="binding site" evidence="8">
    <location>
        <position position="266"/>
    </location>
    <ligand>
        <name>ATP</name>
        <dbReference type="ChEBI" id="CHEBI:30616"/>
    </ligand>
</feature>
<feature type="compositionally biased region" description="Polar residues" evidence="12">
    <location>
        <begin position="7"/>
        <end position="18"/>
    </location>
</feature>
<dbReference type="InterPro" id="IPR038454">
    <property type="entry name" value="DnaA_N_sf"/>
</dbReference>
<feature type="domain" description="AAA+ ATPase" evidence="13">
    <location>
        <begin position="255"/>
        <end position="389"/>
    </location>
</feature>
<keyword evidence="5 8" id="KW-0067">ATP-binding</keyword>